<keyword evidence="8" id="KW-0624">Polysaccharide degradation</keyword>
<reference evidence="13 14" key="1">
    <citation type="submission" date="2012-09" db="EMBL/GenBank/DDBJ databases">
        <title>Draft Genome Sequences of 6 Strains from Genus Thauera.</title>
        <authorList>
            <person name="Liu B."/>
            <person name="Shapleigh J.P."/>
            <person name="Frostegard A.H."/>
        </authorList>
    </citation>
    <scope>NUCLEOTIDE SEQUENCE [LARGE SCALE GENOMIC DNA]</scope>
    <source>
        <strain evidence="14">47Lol / DSM 12138</strain>
    </source>
</reference>
<keyword evidence="2" id="KW-1003">Cell membrane</keyword>
<evidence type="ECO:0000256" key="1">
    <source>
        <dbReference type="ARBA" id="ARBA00004236"/>
    </source>
</evidence>
<keyword evidence="12" id="KW-0812">Transmembrane</keyword>
<dbReference type="GO" id="GO:0071555">
    <property type="term" value="P:cell wall organization"/>
    <property type="evidence" value="ECO:0007669"/>
    <property type="project" value="UniProtKB-KW"/>
</dbReference>
<sequence>MPTPHPERKTLWLALLLSHLSLLAGLLAWIGWQTRPVEMHDLHLADGEKLKCVSYAPYHHPGQTPFDPALRISREQIDADLKALARITDCVRLYSVDQGLDQVPAIAREHGIEVLLGAWIGYDREKSAAELGRAIELANANTDVVRALIVGNEVLLRRERTEDEMRTLIREAKSRARVAVTYADVWEFWTRHDSLAQEVDFVTVHILPFWEDEPVDIERALEHVAATREHVGEYFAGKDILIGETGWPSQGRQREASRPSQVNQARYVREFVHQAQAHGWDYNLIEAIDQPWKRQLEGTVGGFWGMLDASTLAPKFPLAGPVAERSGLGRAMAGMAVGAAAGLLLGLGCTWGGILRRAALVALGATTGLIAVLHAEHAQVAYRDAFEWSVLGGVALLGILLSAAFAAWRGTPIPSAERAWLASRNTPRSFGPAQALGLLRGLLLFATAIAALLLFADARYRDFPTLLYLGPAALLGIAGWTHAAHGRAERICAALIALSVIGRWLPEPANPQAIAWLATGLALALPPLLAPLTRARQHQE</sequence>
<dbReference type="SUPFAM" id="SSF51445">
    <property type="entry name" value="(Trans)glycosidases"/>
    <property type="match status" value="1"/>
</dbReference>
<dbReference type="eggNOG" id="COG5309">
    <property type="taxonomic scope" value="Bacteria"/>
</dbReference>
<evidence type="ECO:0000256" key="3">
    <source>
        <dbReference type="ARBA" id="ARBA00022801"/>
    </source>
</evidence>
<dbReference type="Proteomes" id="UP000013232">
    <property type="component" value="Unassembled WGS sequence"/>
</dbReference>
<accession>N6YZC8</accession>
<keyword evidence="7" id="KW-0961">Cell wall biogenesis/degradation</keyword>
<evidence type="ECO:0000313" key="13">
    <source>
        <dbReference type="EMBL" id="ENO87483.1"/>
    </source>
</evidence>
<dbReference type="InterPro" id="IPR050732">
    <property type="entry name" value="Beta-glucan_modifiers"/>
</dbReference>
<evidence type="ECO:0000313" key="14">
    <source>
        <dbReference type="Proteomes" id="UP000013232"/>
    </source>
</evidence>
<keyword evidence="14" id="KW-1185">Reference proteome</keyword>
<evidence type="ECO:0000256" key="11">
    <source>
        <dbReference type="ARBA" id="ARBA00043078"/>
    </source>
</evidence>
<gene>
    <name evidence="13" type="ORF">C666_10830</name>
</gene>
<dbReference type="Gene3D" id="3.20.20.80">
    <property type="entry name" value="Glycosidases"/>
    <property type="match status" value="1"/>
</dbReference>
<protein>
    <recommendedName>
        <fullName evidence="11">Endo-1,3-beta-glucanase btgC</fullName>
    </recommendedName>
    <alternativeName>
        <fullName evidence="10">Laminarinase btgC</fullName>
    </alternativeName>
</protein>
<dbReference type="EMBL" id="AMXE01000037">
    <property type="protein sequence ID" value="ENO87483.1"/>
    <property type="molecule type" value="Genomic_DNA"/>
</dbReference>
<proteinExistence type="predicted"/>
<evidence type="ECO:0000256" key="2">
    <source>
        <dbReference type="ARBA" id="ARBA00022475"/>
    </source>
</evidence>
<keyword evidence="5" id="KW-0325">Glycoprotein</keyword>
<dbReference type="GO" id="GO:0016787">
    <property type="term" value="F:hydrolase activity"/>
    <property type="evidence" value="ECO:0007669"/>
    <property type="project" value="UniProtKB-KW"/>
</dbReference>
<keyword evidence="6" id="KW-0119">Carbohydrate metabolism</keyword>
<dbReference type="GO" id="GO:0000272">
    <property type="term" value="P:polysaccharide catabolic process"/>
    <property type="evidence" value="ECO:0007669"/>
    <property type="project" value="UniProtKB-KW"/>
</dbReference>
<feature type="transmembrane region" description="Helical" evidence="12">
    <location>
        <begin position="354"/>
        <end position="373"/>
    </location>
</feature>
<evidence type="ECO:0000256" key="6">
    <source>
        <dbReference type="ARBA" id="ARBA00023277"/>
    </source>
</evidence>
<dbReference type="AlphaFoldDB" id="N6YZC8"/>
<comment type="caution">
    <text evidence="13">The sequence shown here is derived from an EMBL/GenBank/DDBJ whole genome shotgun (WGS) entry which is preliminary data.</text>
</comment>
<feature type="transmembrane region" description="Helical" evidence="12">
    <location>
        <begin position="12"/>
        <end position="32"/>
    </location>
</feature>
<feature type="transmembrane region" description="Helical" evidence="12">
    <location>
        <begin position="385"/>
        <end position="408"/>
    </location>
</feature>
<feature type="transmembrane region" description="Helical" evidence="12">
    <location>
        <begin position="437"/>
        <end position="456"/>
    </location>
</feature>
<dbReference type="PANTHER" id="PTHR16631">
    <property type="entry name" value="GLUCAN 1,3-BETA-GLUCOSIDASE"/>
    <property type="match status" value="1"/>
</dbReference>
<keyword evidence="12" id="KW-1133">Transmembrane helix</keyword>
<dbReference type="GO" id="GO:0005886">
    <property type="term" value="C:plasma membrane"/>
    <property type="evidence" value="ECO:0007669"/>
    <property type="project" value="UniProtKB-SubCell"/>
</dbReference>
<keyword evidence="3" id="KW-0378">Hydrolase</keyword>
<feature type="transmembrane region" description="Helical" evidence="12">
    <location>
        <begin position="463"/>
        <end position="481"/>
    </location>
</feature>
<dbReference type="OrthoDB" id="9806824at2"/>
<evidence type="ECO:0000256" key="4">
    <source>
        <dbReference type="ARBA" id="ARBA00023136"/>
    </source>
</evidence>
<comment type="function">
    <text evidence="9">Glucanases play a role in cell expansion during growth, in cell-cell fusion during mating, and in spore release during sporulation. This enzyme may be involved in beta-glucan degradation. Active on laminarin and lichenan.</text>
</comment>
<evidence type="ECO:0000256" key="12">
    <source>
        <dbReference type="SAM" id="Phobius"/>
    </source>
</evidence>
<feature type="transmembrane region" description="Helical" evidence="12">
    <location>
        <begin position="331"/>
        <end position="348"/>
    </location>
</feature>
<name>N6YZC8_THAL4</name>
<keyword evidence="4 12" id="KW-0472">Membrane</keyword>
<evidence type="ECO:0000256" key="9">
    <source>
        <dbReference type="ARBA" id="ARBA00037649"/>
    </source>
</evidence>
<evidence type="ECO:0000256" key="7">
    <source>
        <dbReference type="ARBA" id="ARBA00023316"/>
    </source>
</evidence>
<feature type="transmembrane region" description="Helical" evidence="12">
    <location>
        <begin position="513"/>
        <end position="532"/>
    </location>
</feature>
<dbReference type="InterPro" id="IPR017853">
    <property type="entry name" value="GH"/>
</dbReference>
<dbReference type="STRING" id="1123367.GCA_000621305_00355"/>
<evidence type="ECO:0000256" key="10">
    <source>
        <dbReference type="ARBA" id="ARBA00042373"/>
    </source>
</evidence>
<evidence type="ECO:0000256" key="8">
    <source>
        <dbReference type="ARBA" id="ARBA00023326"/>
    </source>
</evidence>
<comment type="subcellular location">
    <subcellularLocation>
        <location evidence="1">Cell membrane</location>
    </subcellularLocation>
</comment>
<dbReference type="RefSeq" id="WP_004338396.1">
    <property type="nucleotide sequence ID" value="NZ_AMXE01000037.1"/>
</dbReference>
<dbReference type="PANTHER" id="PTHR16631:SF17">
    <property type="entry name" value="GLUCAN ENDO-1,3-BETA-GLUCOSIDASE BTGC"/>
    <property type="match status" value="1"/>
</dbReference>
<evidence type="ECO:0000256" key="5">
    <source>
        <dbReference type="ARBA" id="ARBA00023180"/>
    </source>
</evidence>
<organism evidence="13 14">
    <name type="scientific">Thauera linaloolentis (strain DSM 12138 / JCM 21573 / CCUG 41526 / CIP 105981 / IAM 15112 / NBRC 102519 / 47Lol)</name>
    <dbReference type="NCBI Taxonomy" id="1123367"/>
    <lineage>
        <taxon>Bacteria</taxon>
        <taxon>Pseudomonadati</taxon>
        <taxon>Pseudomonadota</taxon>
        <taxon>Betaproteobacteria</taxon>
        <taxon>Rhodocyclales</taxon>
        <taxon>Zoogloeaceae</taxon>
        <taxon>Thauera</taxon>
    </lineage>
</organism>